<evidence type="ECO:0008006" key="6">
    <source>
        <dbReference type="Google" id="ProtNLM"/>
    </source>
</evidence>
<dbReference type="HAMAP" id="MF_01867">
    <property type="entry name" value="BshC"/>
    <property type="match status" value="1"/>
</dbReference>
<evidence type="ECO:0000259" key="4">
    <source>
        <dbReference type="Pfam" id="PF24850"/>
    </source>
</evidence>
<sequence>MNCTTNFLPYQRTGYFSAIAIDYLQQHKQLQSFYNYEVSVDGIKKSIESRKTFSTNRKLLVDELRKQYTGIPFTAKQEQHLQSLLSENTFTITTAHQPNIFTGPLFFIYKIFHAIKLADELSNEMNGFKFVPVYYMGSEDADLDELGFIHLGSNKITWNTNQTGAVGRMKVDKGFIKLIDLIHGQVGVHPYGKELTDLFKLFYAEGKTIQQATLELVNHLFADFGLLILIPDNAALKKSFQSVFEKELTEEFSHKAVVQTINELSKNYKIQTSGRELNLFYLINDKKERIEVTSYKLQDSSFRLQVPGLKKEWSKDEILTELNNYPERFSANVILRGVFQETVLPNIAFIGGGGELAYWLELKKVFEAVHVPYPMLILRNSFLWMNKKQLERLNKLGFTINDLFKKQDELLNEWVRKNSSKQLSIANEVEKIEALYQQLQTISNNVDVTLSQHTKALQAKSLKQLKGLEKKIVRAEKRNFETEQRQIEKLKQELFPDNSLQERYENFSLLYAQFGKEWLQTIYSASKGLAQEFCVITAE</sequence>
<dbReference type="AlphaFoldDB" id="A0A1J5SCS4"/>
<dbReference type="InterPro" id="IPR011199">
    <property type="entry name" value="Bacillithiol_biosynth_BshC"/>
</dbReference>
<dbReference type="Pfam" id="PF24850">
    <property type="entry name" value="CC_BshC"/>
    <property type="match status" value="1"/>
</dbReference>
<comment type="caution">
    <text evidence="5">The sequence shown here is derived from an EMBL/GenBank/DDBJ whole genome shotgun (WGS) entry which is preliminary data.</text>
</comment>
<dbReference type="EMBL" id="MLJW01000048">
    <property type="protein sequence ID" value="OIR05755.1"/>
    <property type="molecule type" value="Genomic_DNA"/>
</dbReference>
<dbReference type="InterPro" id="IPR055399">
    <property type="entry name" value="CC_BshC"/>
</dbReference>
<feature type="coiled-coil region" evidence="2">
    <location>
        <begin position="425"/>
        <end position="493"/>
    </location>
</feature>
<keyword evidence="2" id="KW-0175">Coiled coil</keyword>
<feature type="domain" description="Bacillithiol biosynthesis BshC N-terminal Rossmann-like" evidence="3">
    <location>
        <begin position="8"/>
        <end position="380"/>
    </location>
</feature>
<name>A0A1J5SCS4_9ZZZZ</name>
<keyword evidence="1" id="KW-0436">Ligase</keyword>
<protein>
    <recommendedName>
        <fullName evidence="6">Cysteine ligase BshC</fullName>
    </recommendedName>
</protein>
<dbReference type="Pfam" id="PF10079">
    <property type="entry name" value="Rossmann-like_BshC"/>
    <property type="match status" value="1"/>
</dbReference>
<evidence type="ECO:0000313" key="5">
    <source>
        <dbReference type="EMBL" id="OIR05755.1"/>
    </source>
</evidence>
<organism evidence="5">
    <name type="scientific">mine drainage metagenome</name>
    <dbReference type="NCBI Taxonomy" id="410659"/>
    <lineage>
        <taxon>unclassified sequences</taxon>
        <taxon>metagenomes</taxon>
        <taxon>ecological metagenomes</taxon>
    </lineage>
</organism>
<evidence type="ECO:0000259" key="3">
    <source>
        <dbReference type="Pfam" id="PF10079"/>
    </source>
</evidence>
<dbReference type="InterPro" id="IPR055398">
    <property type="entry name" value="Rossmann-like_BshC"/>
</dbReference>
<evidence type="ECO:0000256" key="1">
    <source>
        <dbReference type="ARBA" id="ARBA00022598"/>
    </source>
</evidence>
<dbReference type="GO" id="GO:0016874">
    <property type="term" value="F:ligase activity"/>
    <property type="evidence" value="ECO:0007669"/>
    <property type="project" value="UniProtKB-KW"/>
</dbReference>
<accession>A0A1J5SCS4</accession>
<dbReference type="NCBIfam" id="TIGR03998">
    <property type="entry name" value="thiol_BshC"/>
    <property type="match status" value="1"/>
</dbReference>
<proteinExistence type="inferred from homology"/>
<feature type="domain" description="Bacillithiol biosynthesis BshC C-terminal coiled-coil" evidence="4">
    <location>
        <begin position="383"/>
        <end position="537"/>
    </location>
</feature>
<gene>
    <name evidence="5" type="ORF">GALL_121900</name>
</gene>
<reference evidence="5" key="1">
    <citation type="submission" date="2016-10" db="EMBL/GenBank/DDBJ databases">
        <title>Sequence of Gallionella enrichment culture.</title>
        <authorList>
            <person name="Poehlein A."/>
            <person name="Muehling M."/>
            <person name="Daniel R."/>
        </authorList>
    </citation>
    <scope>NUCLEOTIDE SEQUENCE</scope>
</reference>
<evidence type="ECO:0000256" key="2">
    <source>
        <dbReference type="SAM" id="Coils"/>
    </source>
</evidence>